<feature type="compositionally biased region" description="Basic residues" evidence="3">
    <location>
        <begin position="422"/>
        <end position="438"/>
    </location>
</feature>
<keyword evidence="4" id="KW-0812">Transmembrane</keyword>
<dbReference type="Pfam" id="PF01656">
    <property type="entry name" value="CbiA"/>
    <property type="match status" value="1"/>
</dbReference>
<evidence type="ECO:0000256" key="4">
    <source>
        <dbReference type="SAM" id="Phobius"/>
    </source>
</evidence>
<reference evidence="6 7" key="1">
    <citation type="submission" date="2023-07" db="EMBL/GenBank/DDBJ databases">
        <title>Sequencing the genomes of 1000 actinobacteria strains.</title>
        <authorList>
            <person name="Klenk H.-P."/>
        </authorList>
    </citation>
    <scope>NUCLEOTIDE SEQUENCE [LARGE SCALE GENOMIC DNA]</scope>
    <source>
        <strain evidence="6 7">DSM 22966</strain>
    </source>
</reference>
<dbReference type="NCBIfam" id="TIGR01007">
    <property type="entry name" value="eps_fam"/>
    <property type="match status" value="1"/>
</dbReference>
<evidence type="ECO:0000256" key="2">
    <source>
        <dbReference type="ARBA" id="ARBA00022840"/>
    </source>
</evidence>
<proteinExistence type="predicted"/>
<keyword evidence="1" id="KW-0547">Nucleotide-binding</keyword>
<dbReference type="Proteomes" id="UP001183794">
    <property type="component" value="Unassembled WGS sequence"/>
</dbReference>
<feature type="transmembrane region" description="Helical" evidence="4">
    <location>
        <begin position="130"/>
        <end position="155"/>
    </location>
</feature>
<name>A0ABU2B326_9MICC</name>
<protein>
    <submittedName>
        <fullName evidence="6">Capsular exopolysaccharide synthesis family protein</fullName>
    </submittedName>
</protein>
<accession>A0ABU2B326</accession>
<keyword evidence="7" id="KW-1185">Reference proteome</keyword>
<keyword evidence="2" id="KW-0067">ATP-binding</keyword>
<dbReference type="InterPro" id="IPR027417">
    <property type="entry name" value="P-loop_NTPase"/>
</dbReference>
<dbReference type="InterPro" id="IPR050445">
    <property type="entry name" value="Bact_polysacc_biosynth/exp"/>
</dbReference>
<dbReference type="EMBL" id="JAVDYJ010000001">
    <property type="protein sequence ID" value="MDR7348005.1"/>
    <property type="molecule type" value="Genomic_DNA"/>
</dbReference>
<dbReference type="PANTHER" id="PTHR32309">
    <property type="entry name" value="TYROSINE-PROTEIN KINASE"/>
    <property type="match status" value="1"/>
</dbReference>
<evidence type="ECO:0000256" key="1">
    <source>
        <dbReference type="ARBA" id="ARBA00022741"/>
    </source>
</evidence>
<dbReference type="InterPro" id="IPR002586">
    <property type="entry name" value="CobQ/CobB/MinD/ParA_Nub-bd_dom"/>
</dbReference>
<feature type="region of interest" description="Disordered" evidence="3">
    <location>
        <begin position="413"/>
        <end position="438"/>
    </location>
</feature>
<comment type="caution">
    <text evidence="6">The sequence shown here is derived from an EMBL/GenBank/DDBJ whole genome shotgun (WGS) entry which is preliminary data.</text>
</comment>
<feature type="domain" description="CobQ/CobB/MinD/ParA nucleotide binding" evidence="5">
    <location>
        <begin position="223"/>
        <end position="388"/>
    </location>
</feature>
<keyword evidence="4" id="KW-0472">Membrane</keyword>
<evidence type="ECO:0000256" key="3">
    <source>
        <dbReference type="SAM" id="MobiDB-lite"/>
    </source>
</evidence>
<dbReference type="PANTHER" id="PTHR32309:SF13">
    <property type="entry name" value="FERRIC ENTEROBACTIN TRANSPORT PROTEIN FEPE"/>
    <property type="match status" value="1"/>
</dbReference>
<keyword evidence="4" id="KW-1133">Transmembrane helix</keyword>
<dbReference type="InterPro" id="IPR005702">
    <property type="entry name" value="Wzc-like_C"/>
</dbReference>
<gene>
    <name evidence="6" type="ORF">J2S62_002262</name>
</gene>
<evidence type="ECO:0000313" key="7">
    <source>
        <dbReference type="Proteomes" id="UP001183794"/>
    </source>
</evidence>
<evidence type="ECO:0000313" key="6">
    <source>
        <dbReference type="EMBL" id="MDR7348005.1"/>
    </source>
</evidence>
<dbReference type="Gene3D" id="3.40.50.300">
    <property type="entry name" value="P-loop containing nucleotide triphosphate hydrolases"/>
    <property type="match status" value="1"/>
</dbReference>
<sequence length="438" mass="46863">MSVRTDTQASGDLLQGSNFARQNMATFAELATTESVLTPVAEELELDRTDAQLAEQVTVTAPADSTLLNITVTDEDPELAAEIANEVGAQLKTLVEEELESRQGDADDSPVQINTVQSAATPFDPVSPRIAVNLLLGLLLGFAVGVGVAILRYVLDTRLRSLDDIEAITDAPILGRIVDDPQAHKKPIIVHVDPKHPRAEAFRTLRTNLQFLDVDEGPKTYVISSAAPGEGKSTVSTNLAVALAETGLRVALVDGDLRKPRVANYMGIEGAVGLTDVLIGRADLSDVLQRWGRTELYVLPAGQVPPNPSELLGSESMQQTLEILSKSMDVVIVDAPPMLLVTDAVVIGAKTQGVILVAAVGSTHQQSLQAAVETLETAHVPLRGVVAKRLPAKGPGRYMYGSYSYAYEEDDVTLTAQDRTPPRKAKASSRRATRGLKR</sequence>
<evidence type="ECO:0000259" key="5">
    <source>
        <dbReference type="Pfam" id="PF01656"/>
    </source>
</evidence>
<dbReference type="SUPFAM" id="SSF52540">
    <property type="entry name" value="P-loop containing nucleoside triphosphate hydrolases"/>
    <property type="match status" value="1"/>
</dbReference>
<dbReference type="CDD" id="cd05387">
    <property type="entry name" value="BY-kinase"/>
    <property type="match status" value="1"/>
</dbReference>
<organism evidence="6 7">
    <name type="scientific">Enteractinococcus fodinae</name>
    <dbReference type="NCBI Taxonomy" id="684663"/>
    <lineage>
        <taxon>Bacteria</taxon>
        <taxon>Bacillati</taxon>
        <taxon>Actinomycetota</taxon>
        <taxon>Actinomycetes</taxon>
        <taxon>Micrococcales</taxon>
        <taxon>Micrococcaceae</taxon>
    </lineage>
</organism>